<gene>
    <name evidence="1" type="ORF">LP422_20520</name>
</gene>
<sequence length="79" mass="8614">MSALGHPVRCAGEVLGGEVEPEGGEQVGGCRLGSGRVDRGVRAGHPQVRAATPRGRRDRLRARVCGVMRWSRDRWRRGP</sequence>
<dbReference type="EMBL" id="CP087977">
    <property type="protein sequence ID" value="UUZ44673.1"/>
    <property type="molecule type" value="Genomic_DNA"/>
</dbReference>
<accession>A0AC61U4A9</accession>
<evidence type="ECO:0000313" key="2">
    <source>
        <dbReference type="Proteomes" id="UP001059663"/>
    </source>
</evidence>
<reference evidence="1" key="1">
    <citation type="submission" date="2021-11" db="EMBL/GenBank/DDBJ databases">
        <title>Study of the species diversity of bacterial strains isolated from a unique natural object - Shulgan-Tash cave (Bashkiria).</title>
        <authorList>
            <person name="Sazanova A.L."/>
            <person name="Chirak E.R."/>
            <person name="Safronova V.I."/>
        </authorList>
    </citation>
    <scope>NUCLEOTIDE SEQUENCE</scope>
    <source>
        <strain evidence="1">P1</strain>
    </source>
</reference>
<organism evidence="1 2">
    <name type="scientific">Janibacter limosus</name>
    <dbReference type="NCBI Taxonomy" id="53458"/>
    <lineage>
        <taxon>Bacteria</taxon>
        <taxon>Bacillati</taxon>
        <taxon>Actinomycetota</taxon>
        <taxon>Actinomycetes</taxon>
        <taxon>Micrococcales</taxon>
        <taxon>Intrasporangiaceae</taxon>
        <taxon>Janibacter</taxon>
    </lineage>
</organism>
<dbReference type="Proteomes" id="UP001059663">
    <property type="component" value="Chromosome"/>
</dbReference>
<proteinExistence type="predicted"/>
<evidence type="ECO:0000313" key="1">
    <source>
        <dbReference type="EMBL" id="UUZ44673.1"/>
    </source>
</evidence>
<protein>
    <submittedName>
        <fullName evidence="1">Uncharacterized protein</fullName>
    </submittedName>
</protein>
<name>A0AC61U4A9_9MICO</name>